<dbReference type="InterPro" id="IPR050982">
    <property type="entry name" value="Auxin_biosynth/cation_transpt"/>
</dbReference>
<dbReference type="Proteomes" id="UP000518752">
    <property type="component" value="Unassembled WGS sequence"/>
</dbReference>
<keyword evidence="1" id="KW-0560">Oxidoreductase</keyword>
<dbReference type="PANTHER" id="PTHR43539:SF68">
    <property type="entry name" value="FLAVIN-BINDING MONOOXYGENASE-LIKE PROTEIN (AFU_ORTHOLOGUE AFUA_4G09220)"/>
    <property type="match status" value="1"/>
</dbReference>
<gene>
    <name evidence="2" type="ORF">D9757_010278</name>
</gene>
<name>A0A8H5HAW7_9AGAR</name>
<evidence type="ECO:0008006" key="4">
    <source>
        <dbReference type="Google" id="ProtNLM"/>
    </source>
</evidence>
<dbReference type="GO" id="GO:0050660">
    <property type="term" value="F:flavin adenine dinucleotide binding"/>
    <property type="evidence" value="ECO:0007669"/>
    <property type="project" value="TreeGrafter"/>
</dbReference>
<dbReference type="InterPro" id="IPR036188">
    <property type="entry name" value="FAD/NAD-bd_sf"/>
</dbReference>
<keyword evidence="3" id="KW-1185">Reference proteome</keyword>
<dbReference type="EMBL" id="JAACJN010000066">
    <property type="protein sequence ID" value="KAF5379948.1"/>
    <property type="molecule type" value="Genomic_DNA"/>
</dbReference>
<dbReference type="GO" id="GO:0004497">
    <property type="term" value="F:monooxygenase activity"/>
    <property type="evidence" value="ECO:0007669"/>
    <property type="project" value="TreeGrafter"/>
</dbReference>
<accession>A0A8H5HAW7</accession>
<evidence type="ECO:0000313" key="2">
    <source>
        <dbReference type="EMBL" id="KAF5379948.1"/>
    </source>
</evidence>
<dbReference type="PANTHER" id="PTHR43539">
    <property type="entry name" value="FLAVIN-BINDING MONOOXYGENASE-LIKE PROTEIN (AFU_ORTHOLOGUE AFUA_4G09220)"/>
    <property type="match status" value="1"/>
</dbReference>
<dbReference type="AlphaFoldDB" id="A0A8H5HAW7"/>
<organism evidence="2 3">
    <name type="scientific">Collybiopsis confluens</name>
    <dbReference type="NCBI Taxonomy" id="2823264"/>
    <lineage>
        <taxon>Eukaryota</taxon>
        <taxon>Fungi</taxon>
        <taxon>Dikarya</taxon>
        <taxon>Basidiomycota</taxon>
        <taxon>Agaricomycotina</taxon>
        <taxon>Agaricomycetes</taxon>
        <taxon>Agaricomycetidae</taxon>
        <taxon>Agaricales</taxon>
        <taxon>Marasmiineae</taxon>
        <taxon>Omphalotaceae</taxon>
        <taxon>Collybiopsis</taxon>
    </lineage>
</organism>
<comment type="caution">
    <text evidence="2">The sequence shown here is derived from an EMBL/GenBank/DDBJ whole genome shotgun (WGS) entry which is preliminary data.</text>
</comment>
<dbReference type="OrthoDB" id="3017486at2759"/>
<sequence length="125" mass="14145">MPDNIASGFTFSTPVANGRGFFNVTRTGGEWKASTVFMALDDLKARKNTWQGIETDVQVLIVGVGQNGLQIAARFRQMQVSALVIERNDCVGDTWRKRHRTLRLHTPKEHHSCRSDFHALSIWPH</sequence>
<proteinExistence type="predicted"/>
<dbReference type="SUPFAM" id="SSF51905">
    <property type="entry name" value="FAD/NAD(P)-binding domain"/>
    <property type="match status" value="1"/>
</dbReference>
<protein>
    <recommendedName>
        <fullName evidence="4">Flavin-containing monooxygenase</fullName>
    </recommendedName>
</protein>
<dbReference type="Gene3D" id="3.50.50.60">
    <property type="entry name" value="FAD/NAD(P)-binding domain"/>
    <property type="match status" value="1"/>
</dbReference>
<evidence type="ECO:0000256" key="1">
    <source>
        <dbReference type="ARBA" id="ARBA00023002"/>
    </source>
</evidence>
<evidence type="ECO:0000313" key="3">
    <source>
        <dbReference type="Proteomes" id="UP000518752"/>
    </source>
</evidence>
<reference evidence="2 3" key="1">
    <citation type="journal article" date="2020" name="ISME J.">
        <title>Uncovering the hidden diversity of litter-decomposition mechanisms in mushroom-forming fungi.</title>
        <authorList>
            <person name="Floudas D."/>
            <person name="Bentzer J."/>
            <person name="Ahren D."/>
            <person name="Johansson T."/>
            <person name="Persson P."/>
            <person name="Tunlid A."/>
        </authorList>
    </citation>
    <scope>NUCLEOTIDE SEQUENCE [LARGE SCALE GENOMIC DNA]</scope>
    <source>
        <strain evidence="2 3">CBS 406.79</strain>
    </source>
</reference>